<dbReference type="PROSITE" id="PS50011">
    <property type="entry name" value="PROTEIN_KINASE_DOM"/>
    <property type="match status" value="1"/>
</dbReference>
<dbReference type="AlphaFoldDB" id="A0A078AK72"/>
<dbReference type="OrthoDB" id="5979581at2759"/>
<dbReference type="Proteomes" id="UP000039865">
    <property type="component" value="Unassembled WGS sequence"/>
</dbReference>
<gene>
    <name evidence="4" type="primary">Contig4859.g5196</name>
    <name evidence="4" type="ORF">STYLEM_11815</name>
</gene>
<keyword evidence="2" id="KW-0812">Transmembrane</keyword>
<keyword evidence="2" id="KW-0472">Membrane</keyword>
<reference evidence="4 5" key="1">
    <citation type="submission" date="2014-06" db="EMBL/GenBank/DDBJ databases">
        <authorList>
            <person name="Swart Estienne"/>
        </authorList>
    </citation>
    <scope>NUCLEOTIDE SEQUENCE [LARGE SCALE GENOMIC DNA]</scope>
    <source>
        <strain evidence="4 5">130c</strain>
    </source>
</reference>
<dbReference type="GO" id="GO:0005524">
    <property type="term" value="F:ATP binding"/>
    <property type="evidence" value="ECO:0007669"/>
    <property type="project" value="InterPro"/>
</dbReference>
<feature type="transmembrane region" description="Helical" evidence="2">
    <location>
        <begin position="216"/>
        <end position="234"/>
    </location>
</feature>
<dbReference type="InterPro" id="IPR000719">
    <property type="entry name" value="Prot_kinase_dom"/>
</dbReference>
<dbReference type="Gene3D" id="1.10.510.10">
    <property type="entry name" value="Transferase(Phosphotransferase) domain 1"/>
    <property type="match status" value="1"/>
</dbReference>
<evidence type="ECO:0000256" key="2">
    <source>
        <dbReference type="SAM" id="Phobius"/>
    </source>
</evidence>
<evidence type="ECO:0000256" key="1">
    <source>
        <dbReference type="ARBA" id="ARBA00023860"/>
    </source>
</evidence>
<keyword evidence="2" id="KW-1133">Transmembrane helix</keyword>
<keyword evidence="5" id="KW-1185">Reference proteome</keyword>
<organism evidence="4 5">
    <name type="scientific">Stylonychia lemnae</name>
    <name type="common">Ciliate</name>
    <dbReference type="NCBI Taxonomy" id="5949"/>
    <lineage>
        <taxon>Eukaryota</taxon>
        <taxon>Sar</taxon>
        <taxon>Alveolata</taxon>
        <taxon>Ciliophora</taxon>
        <taxon>Intramacronucleata</taxon>
        <taxon>Spirotrichea</taxon>
        <taxon>Stichotrichia</taxon>
        <taxon>Sporadotrichida</taxon>
        <taxon>Oxytrichidae</taxon>
        <taxon>Stylonychinae</taxon>
        <taxon>Stylonychia</taxon>
    </lineage>
</organism>
<proteinExistence type="predicted"/>
<dbReference type="InterPro" id="IPR050235">
    <property type="entry name" value="CK1_Ser-Thr_kinase"/>
</dbReference>
<dbReference type="InParanoid" id="A0A078AK72"/>
<dbReference type="PANTHER" id="PTHR11909">
    <property type="entry name" value="CASEIN KINASE-RELATED"/>
    <property type="match status" value="1"/>
</dbReference>
<accession>A0A078AK72</accession>
<evidence type="ECO:0000259" key="3">
    <source>
        <dbReference type="PROSITE" id="PS50011"/>
    </source>
</evidence>
<dbReference type="InterPro" id="IPR011009">
    <property type="entry name" value="Kinase-like_dom_sf"/>
</dbReference>
<name>A0A078AK72_STYLE</name>
<dbReference type="GO" id="GO:0004672">
    <property type="term" value="F:protein kinase activity"/>
    <property type="evidence" value="ECO:0007669"/>
    <property type="project" value="InterPro"/>
</dbReference>
<evidence type="ECO:0000313" key="5">
    <source>
        <dbReference type="Proteomes" id="UP000039865"/>
    </source>
</evidence>
<dbReference type="EMBL" id="CCKQ01011236">
    <property type="protein sequence ID" value="CDW82780.1"/>
    <property type="molecule type" value="Genomic_DNA"/>
</dbReference>
<keyword evidence="4" id="KW-0808">Transferase</keyword>
<keyword evidence="4" id="KW-0418">Kinase</keyword>
<sequence>MKQEEDHLVWSTSTKMILGSLQLGYLHRDVKPDNFRKSSDDLLYLIDFGATAKFDESKVHINSGIQNKGTNFTSSIYVLKGQYALQIDDLISVLYSILFLTEPLNIKWQQDDNVQKIIDLKGQLSESWFQSLLCKKVAYLIQKLDAIRLHADVTQSINPCYDEIIKEIENVYAIRPLQDDEEQDLEKGLRSNPYDYGSFEVQQQNDIPPENTFKKVIIMAVQAVGVGLGFVISFQQITKR</sequence>
<protein>
    <recommendedName>
        <fullName evidence="1">Casein kinase I</fullName>
    </recommendedName>
</protein>
<evidence type="ECO:0000313" key="4">
    <source>
        <dbReference type="EMBL" id="CDW82780.1"/>
    </source>
</evidence>
<feature type="domain" description="Protein kinase" evidence="3">
    <location>
        <begin position="1"/>
        <end position="161"/>
    </location>
</feature>
<dbReference type="SUPFAM" id="SSF56112">
    <property type="entry name" value="Protein kinase-like (PK-like)"/>
    <property type="match status" value="1"/>
</dbReference>